<accession>A0ACC2KTF1</accession>
<sequence>MMRCSSSIVSRLGIQAGENMVTSYRFQLGFPGGGQARSTEEKRENSPGYRNNMDTLLIINPACSSPGAANAFRFSFSR</sequence>
<evidence type="ECO:0000313" key="2">
    <source>
        <dbReference type="Proteomes" id="UP001234297"/>
    </source>
</evidence>
<reference evidence="1 2" key="1">
    <citation type="journal article" date="2022" name="Hortic Res">
        <title>A haplotype resolved chromosomal level avocado genome allows analysis of novel avocado genes.</title>
        <authorList>
            <person name="Nath O."/>
            <person name="Fletcher S.J."/>
            <person name="Hayward A."/>
            <person name="Shaw L.M."/>
            <person name="Masouleh A.K."/>
            <person name="Furtado A."/>
            <person name="Henry R.J."/>
            <person name="Mitter N."/>
        </authorList>
    </citation>
    <scope>NUCLEOTIDE SEQUENCE [LARGE SCALE GENOMIC DNA]</scope>
    <source>
        <strain evidence="2">cv. Hass</strain>
    </source>
</reference>
<gene>
    <name evidence="1" type="ORF">MRB53_032778</name>
</gene>
<proteinExistence type="predicted"/>
<dbReference type="Proteomes" id="UP001234297">
    <property type="component" value="Chromosome 11"/>
</dbReference>
<keyword evidence="2" id="KW-1185">Reference proteome</keyword>
<organism evidence="1 2">
    <name type="scientific">Persea americana</name>
    <name type="common">Avocado</name>
    <dbReference type="NCBI Taxonomy" id="3435"/>
    <lineage>
        <taxon>Eukaryota</taxon>
        <taxon>Viridiplantae</taxon>
        <taxon>Streptophyta</taxon>
        <taxon>Embryophyta</taxon>
        <taxon>Tracheophyta</taxon>
        <taxon>Spermatophyta</taxon>
        <taxon>Magnoliopsida</taxon>
        <taxon>Magnoliidae</taxon>
        <taxon>Laurales</taxon>
        <taxon>Lauraceae</taxon>
        <taxon>Persea</taxon>
    </lineage>
</organism>
<comment type="caution">
    <text evidence="1">The sequence shown here is derived from an EMBL/GenBank/DDBJ whole genome shotgun (WGS) entry which is preliminary data.</text>
</comment>
<evidence type="ECO:0000313" key="1">
    <source>
        <dbReference type="EMBL" id="KAJ8624248.1"/>
    </source>
</evidence>
<dbReference type="EMBL" id="CM056819">
    <property type="protein sequence ID" value="KAJ8624248.1"/>
    <property type="molecule type" value="Genomic_DNA"/>
</dbReference>
<protein>
    <submittedName>
        <fullName evidence="1">Uncharacterized protein</fullName>
    </submittedName>
</protein>
<name>A0ACC2KTF1_PERAE</name>